<proteinExistence type="predicted"/>
<dbReference type="InterPro" id="IPR036249">
    <property type="entry name" value="Thioredoxin-like_sf"/>
</dbReference>
<name>A0A4R7CUR4_9SPHI</name>
<dbReference type="RefSeq" id="WP_133640831.1">
    <property type="nucleotide sequence ID" value="NZ_SNZV01000006.1"/>
</dbReference>
<dbReference type="EMBL" id="SNZV01000006">
    <property type="protein sequence ID" value="TDS12183.1"/>
    <property type="molecule type" value="Genomic_DNA"/>
</dbReference>
<dbReference type="AlphaFoldDB" id="A0A4R7CUR4"/>
<evidence type="ECO:0000313" key="1">
    <source>
        <dbReference type="EMBL" id="TDS12183.1"/>
    </source>
</evidence>
<dbReference type="Gene3D" id="3.40.30.10">
    <property type="entry name" value="Glutaredoxin"/>
    <property type="match status" value="1"/>
</dbReference>
<dbReference type="SUPFAM" id="SSF52833">
    <property type="entry name" value="Thioredoxin-like"/>
    <property type="match status" value="1"/>
</dbReference>
<comment type="caution">
    <text evidence="1">The sequence shown here is derived from an EMBL/GenBank/DDBJ whole genome shotgun (WGS) entry which is preliminary data.</text>
</comment>
<dbReference type="Proteomes" id="UP000294752">
    <property type="component" value="Unassembled WGS sequence"/>
</dbReference>
<keyword evidence="2" id="KW-1185">Reference proteome</keyword>
<sequence length="58" mass="6760">MLNLFTHNDMDHEANALQERDQAYPFVSFDTTGSRIALEDFSGKYILLDFWVSWCVPC</sequence>
<reference evidence="1 2" key="1">
    <citation type="submission" date="2019-03" db="EMBL/GenBank/DDBJ databases">
        <title>Genomic Encyclopedia of Type Strains, Phase III (KMG-III): the genomes of soil and plant-associated and newly described type strains.</title>
        <authorList>
            <person name="Whitman W."/>
        </authorList>
    </citation>
    <scope>NUCLEOTIDE SEQUENCE [LARGE SCALE GENOMIC DNA]</scope>
    <source>
        <strain evidence="1 2">CGMCC 1.12801</strain>
    </source>
</reference>
<gene>
    <name evidence="1" type="ORF">B0I21_10638</name>
</gene>
<evidence type="ECO:0000313" key="2">
    <source>
        <dbReference type="Proteomes" id="UP000294752"/>
    </source>
</evidence>
<protein>
    <submittedName>
        <fullName evidence="1">AhpC/TSA family protein</fullName>
    </submittedName>
</protein>
<accession>A0A4R7CUR4</accession>
<organism evidence="1 2">
    <name type="scientific">Sphingobacterium paludis</name>
    <dbReference type="NCBI Taxonomy" id="1476465"/>
    <lineage>
        <taxon>Bacteria</taxon>
        <taxon>Pseudomonadati</taxon>
        <taxon>Bacteroidota</taxon>
        <taxon>Sphingobacteriia</taxon>
        <taxon>Sphingobacteriales</taxon>
        <taxon>Sphingobacteriaceae</taxon>
        <taxon>Sphingobacterium</taxon>
    </lineage>
</organism>
<dbReference type="OrthoDB" id="634996at2"/>